<name>A0A8R2R5I2_BOMMO</name>
<protein>
    <recommendedName>
        <fullName evidence="5">UBA domain-containing protein</fullName>
    </recommendedName>
</protein>
<feature type="region of interest" description="Disordered" evidence="4">
    <location>
        <begin position="105"/>
        <end position="221"/>
    </location>
</feature>
<feature type="compositionally biased region" description="Basic and acidic residues" evidence="4">
    <location>
        <begin position="13"/>
        <end position="37"/>
    </location>
</feature>
<accession>A0A8R2R5I2</accession>
<dbReference type="EnsemblMetazoa" id="XM_038021254.1">
    <property type="protein sequence ID" value="XP_037877182.1"/>
    <property type="gene ID" value="LOC101745449"/>
</dbReference>
<evidence type="ECO:0000256" key="1">
    <source>
        <dbReference type="ARBA" id="ARBA00004496"/>
    </source>
</evidence>
<reference evidence="6" key="2">
    <citation type="submission" date="2022-06" db="UniProtKB">
        <authorList>
            <consortium name="EnsemblMetazoa"/>
        </authorList>
    </citation>
    <scope>IDENTIFICATION</scope>
    <source>
        <strain evidence="6">p50T (Dazao)</strain>
    </source>
</reference>
<dbReference type="InterPro" id="IPR022166">
    <property type="entry name" value="UBAP2/Lig"/>
</dbReference>
<dbReference type="InterPro" id="IPR015940">
    <property type="entry name" value="UBA"/>
</dbReference>
<feature type="domain" description="UBA" evidence="5">
    <location>
        <begin position="54"/>
        <end position="100"/>
    </location>
</feature>
<organism evidence="6 7">
    <name type="scientific">Bombyx mori</name>
    <name type="common">Silk moth</name>
    <dbReference type="NCBI Taxonomy" id="7091"/>
    <lineage>
        <taxon>Eukaryota</taxon>
        <taxon>Metazoa</taxon>
        <taxon>Ecdysozoa</taxon>
        <taxon>Arthropoda</taxon>
        <taxon>Hexapoda</taxon>
        <taxon>Insecta</taxon>
        <taxon>Pterygota</taxon>
        <taxon>Neoptera</taxon>
        <taxon>Endopterygota</taxon>
        <taxon>Lepidoptera</taxon>
        <taxon>Glossata</taxon>
        <taxon>Ditrysia</taxon>
        <taxon>Bombycoidea</taxon>
        <taxon>Bombycidae</taxon>
        <taxon>Bombycinae</taxon>
        <taxon>Bombyx</taxon>
    </lineage>
</organism>
<evidence type="ECO:0000256" key="4">
    <source>
        <dbReference type="SAM" id="MobiDB-lite"/>
    </source>
</evidence>
<feature type="compositionally biased region" description="Polar residues" evidence="4">
    <location>
        <begin position="905"/>
        <end position="914"/>
    </location>
</feature>
<dbReference type="CDD" id="cd14277">
    <property type="entry name" value="UBA_UBP2_like"/>
    <property type="match status" value="1"/>
</dbReference>
<feature type="compositionally biased region" description="Low complexity" evidence="4">
    <location>
        <begin position="892"/>
        <end position="904"/>
    </location>
</feature>
<feature type="compositionally biased region" description="Pro residues" evidence="4">
    <location>
        <begin position="416"/>
        <end position="442"/>
    </location>
</feature>
<feature type="region of interest" description="Disordered" evidence="4">
    <location>
        <begin position="880"/>
        <end position="914"/>
    </location>
</feature>
<dbReference type="Pfam" id="PF12478">
    <property type="entry name" value="UBAP2-Lig"/>
    <property type="match status" value="1"/>
</dbReference>
<feature type="compositionally biased region" description="Low complexity" evidence="4">
    <location>
        <begin position="636"/>
        <end position="652"/>
    </location>
</feature>
<feature type="compositionally biased region" description="Gly residues" evidence="4">
    <location>
        <begin position="156"/>
        <end position="176"/>
    </location>
</feature>
<feature type="region of interest" description="Disordered" evidence="4">
    <location>
        <begin position="485"/>
        <end position="529"/>
    </location>
</feature>
<feature type="region of interest" description="Disordered" evidence="4">
    <location>
        <begin position="245"/>
        <end position="266"/>
    </location>
</feature>
<dbReference type="PROSITE" id="PS50030">
    <property type="entry name" value="UBA"/>
    <property type="match status" value="1"/>
</dbReference>
<dbReference type="GO" id="GO:0005737">
    <property type="term" value="C:cytoplasm"/>
    <property type="evidence" value="ECO:0007669"/>
    <property type="project" value="UniProtKB-SubCell"/>
</dbReference>
<dbReference type="PANTHER" id="PTHR16308:SF13">
    <property type="entry name" value="PROTEIN LINGERER"/>
    <property type="match status" value="1"/>
</dbReference>
<dbReference type="SUPFAM" id="SSF46934">
    <property type="entry name" value="UBA-like"/>
    <property type="match status" value="1"/>
</dbReference>
<evidence type="ECO:0000256" key="3">
    <source>
        <dbReference type="ARBA" id="ARBA00022553"/>
    </source>
</evidence>
<reference evidence="7" key="1">
    <citation type="journal article" date="2008" name="Insect Biochem. Mol. Biol.">
        <title>The genome of a lepidopteran model insect, the silkworm Bombyx mori.</title>
        <authorList>
            <consortium name="International Silkworm Genome Consortium"/>
        </authorList>
    </citation>
    <scope>NUCLEOTIDE SEQUENCE [LARGE SCALE GENOMIC DNA]</scope>
    <source>
        <strain evidence="7">p50T</strain>
    </source>
</reference>
<proteinExistence type="predicted"/>
<feature type="region of interest" description="Disordered" evidence="4">
    <location>
        <begin position="1"/>
        <end position="59"/>
    </location>
</feature>
<keyword evidence="3" id="KW-0597">Phosphoprotein</keyword>
<feature type="region of interest" description="Disordered" evidence="4">
    <location>
        <begin position="781"/>
        <end position="812"/>
    </location>
</feature>
<feature type="compositionally biased region" description="Basic and acidic residues" evidence="4">
    <location>
        <begin position="141"/>
        <end position="155"/>
    </location>
</feature>
<dbReference type="Gene3D" id="1.10.8.10">
    <property type="entry name" value="DNA helicase RuvA subunit, C-terminal domain"/>
    <property type="match status" value="1"/>
</dbReference>
<dbReference type="EnsemblMetazoa" id="XM_038021253.1">
    <property type="protein sequence ID" value="XP_037877181.1"/>
    <property type="gene ID" value="LOC101745449"/>
</dbReference>
<sequence>MSLGARATKCGAKGKEGKHAADKGKGADRPQPKEKAKPQATTEQLRMAHMIDRKSDDSSEVRRMVLELMEMTCRTEDEVCSALHDTDNDLDAACNLLLEESQRIQGEWQTREKKKKKPPAPAGNGEVEPRDPRSRSGPRSRRGDTERPERGEGSWRGRGGGGGRGAARGARGGARGGRGRPRGAREHDYTPLDSGSSPQDPNAGDSFPATEDWDNEEWSGSLSDTKCCGVQVFIASSSAQLAASDAAPAARSEDWDTPETPNGPTEGHIPTYTYHNPHHHNIIEQATVNAGSRQSPVAEPPEPYIHQHTHQADQPAAHLMPMGMSGSLSAAQTQYLTQLTQQSQRHDNSVYTSNYGVYGSTDISAQRKPQRARVPPPSKIPSSAVEMPGGESPGMFLDVQFGALEPDTLHDTTPTSKPPNATPEQPAPAPPAPEPADPPAAPPAQLLTETIPAVETPVAAPAEPAAAAAAAAASSLEKQLSASMKQLSVSGSEPLPAAPAPQHYAHHRPPKLTKAGEQTPHTTTVTQAASAAGAQNVYAHHAVSHHPPVYGASVYAPPVNSTNASLTGASAMAATAYPSSVTLTQFQPIMNSYQTSSSGAVYGGSALYTAAPYTAYQPPAQPKIQPKEHQYDNSVASSNSLTSTSTTQTSTAKITTTTVGAAAGVGGAYAGGALYSGATTTPYAAYDDQLMRSTHPHHMGGYYEVGYGARDGAFGLSAGDRFGRTDAASPQQVPAAALPPGYAYFAYQPPPTTYQYGVYPTYGGGSAVGGGGKVGSYAQQQQPAYDAQDNYKPANKGRQGHGPPDGAQYTGAAGKTAGAAADLGAAMYAKTHVTLNKVNSYDKATFQSGTPPPFGASHLYIPAPPHHHHHHHQMDVRVNNNHNRRESGSGGARSSSSKPAASKPNYSQSYWAPN</sequence>
<feature type="region of interest" description="Disordered" evidence="4">
    <location>
        <begin position="620"/>
        <end position="652"/>
    </location>
</feature>
<evidence type="ECO:0000259" key="5">
    <source>
        <dbReference type="PROSITE" id="PS50030"/>
    </source>
</evidence>
<dbReference type="InterPro" id="IPR051833">
    <property type="entry name" value="TC-DDR_regulator"/>
</dbReference>
<feature type="compositionally biased region" description="Polar residues" evidence="4">
    <location>
        <begin position="519"/>
        <end position="529"/>
    </location>
</feature>
<dbReference type="Proteomes" id="UP000005204">
    <property type="component" value="Unassembled WGS sequence"/>
</dbReference>
<dbReference type="GO" id="GO:0005634">
    <property type="term" value="C:nucleus"/>
    <property type="evidence" value="ECO:0007669"/>
    <property type="project" value="TreeGrafter"/>
</dbReference>
<evidence type="ECO:0000256" key="2">
    <source>
        <dbReference type="ARBA" id="ARBA00022490"/>
    </source>
</evidence>
<dbReference type="AlphaFoldDB" id="A0A8R2R5I2"/>
<comment type="subcellular location">
    <subcellularLocation>
        <location evidence="1">Cytoplasm</location>
    </subcellularLocation>
</comment>
<feature type="region of interest" description="Disordered" evidence="4">
    <location>
        <begin position="361"/>
        <end position="444"/>
    </location>
</feature>
<dbReference type="PANTHER" id="PTHR16308">
    <property type="entry name" value="UBIQUITIN ASSOCIATED PROTEIN 2-LIKE/LINGERER"/>
    <property type="match status" value="1"/>
</dbReference>
<keyword evidence="2" id="KW-0963">Cytoplasm</keyword>
<evidence type="ECO:0000313" key="6">
    <source>
        <dbReference type="EnsemblMetazoa" id="XP_037877181.1"/>
    </source>
</evidence>
<dbReference type="EnsemblMetazoa" id="XM_038021252.1">
    <property type="protein sequence ID" value="XP_037877180.1"/>
    <property type="gene ID" value="LOC101745449"/>
</dbReference>
<feature type="compositionally biased region" description="Basic and acidic residues" evidence="4">
    <location>
        <begin position="49"/>
        <end position="59"/>
    </location>
</feature>
<keyword evidence="7" id="KW-1185">Reference proteome</keyword>
<dbReference type="InterPro" id="IPR009060">
    <property type="entry name" value="UBA-like_sf"/>
</dbReference>
<evidence type="ECO:0000313" key="7">
    <source>
        <dbReference type="Proteomes" id="UP000005204"/>
    </source>
</evidence>